<reference evidence="1" key="1">
    <citation type="submission" date="2021-06" db="EMBL/GenBank/DDBJ databases">
        <authorList>
            <person name="Kallberg Y."/>
            <person name="Tangrot J."/>
            <person name="Rosling A."/>
        </authorList>
    </citation>
    <scope>NUCLEOTIDE SEQUENCE</scope>
    <source>
        <strain evidence="1">28 12/20/2015</strain>
    </source>
</reference>
<sequence length="480" mass="55392">MSTKSQKTRRQNRGNRYIPSDNESSDSPSGTSYRPLKGRHTKKVLRNSNLGKSNRSRVPILQSSESHSHMSGRRNTAKHTVQKPTGKKRHRRQNTVVVVGAPGSNESKKMIPKIVVRNPTRKVVKVLSKPNKISERHLTPPAPMMRKMSKKQKYQITIDKNTIVEAQDALLASFPLPSSSVPQRFSKNTCIIGAINIQAFGVKKFSNLAIMRIITDILRRYDIVFCQEIHVPNGKEGMIQQLANIVSTPSTPYSFVLSRPIGRNSYQERYLYLYRKNEWKVLEDYVIDDEKMGDKFIREPYVVRFQHLRKPNVKVTLVGCHTQPENAYNEIKTLVTDIYINLRKKNRQKNDGLFTLLWSYLCCCINNVSLEDKEPIILMGDFNASGSYINKQELSKLDRILHKNNLIWGIQHSSDTTVAAGDAAYDRFIFEEANVREWIGHTRVWRFDEAWINEKVDPILVKNIAKRITDHYPIEFELRI</sequence>
<evidence type="ECO:0000313" key="1">
    <source>
        <dbReference type="EMBL" id="CAG8477942.1"/>
    </source>
</evidence>
<keyword evidence="2" id="KW-1185">Reference proteome</keyword>
<organism evidence="1 2">
    <name type="scientific">Cetraspora pellucida</name>
    <dbReference type="NCBI Taxonomy" id="1433469"/>
    <lineage>
        <taxon>Eukaryota</taxon>
        <taxon>Fungi</taxon>
        <taxon>Fungi incertae sedis</taxon>
        <taxon>Mucoromycota</taxon>
        <taxon>Glomeromycotina</taxon>
        <taxon>Glomeromycetes</taxon>
        <taxon>Diversisporales</taxon>
        <taxon>Gigasporaceae</taxon>
        <taxon>Cetraspora</taxon>
    </lineage>
</organism>
<comment type="caution">
    <text evidence="1">The sequence shown here is derived from an EMBL/GenBank/DDBJ whole genome shotgun (WGS) entry which is preliminary data.</text>
</comment>
<evidence type="ECO:0000313" key="2">
    <source>
        <dbReference type="Proteomes" id="UP000789366"/>
    </source>
</evidence>
<gene>
    <name evidence="1" type="ORF">SPELUC_LOCUS1997</name>
</gene>
<proteinExistence type="predicted"/>
<dbReference type="EMBL" id="CAJVPW010001212">
    <property type="protein sequence ID" value="CAG8477942.1"/>
    <property type="molecule type" value="Genomic_DNA"/>
</dbReference>
<protein>
    <submittedName>
        <fullName evidence="1">4252_t:CDS:1</fullName>
    </submittedName>
</protein>
<dbReference type="Proteomes" id="UP000789366">
    <property type="component" value="Unassembled WGS sequence"/>
</dbReference>
<name>A0ACA9KL47_9GLOM</name>
<accession>A0ACA9KL47</accession>